<dbReference type="GO" id="GO:0004674">
    <property type="term" value="F:protein serine/threonine kinase activity"/>
    <property type="evidence" value="ECO:0007669"/>
    <property type="project" value="InterPro"/>
</dbReference>
<sequence>MEQVGGEYEYDKRDDLGRGQFAIVYKGRVIENPDVAVAIKAVSKKEFGRHRQQLGKEIKILRDLAKIQHENVVRLIKCSETQNHVFLVMEYCNGGDLADYLYASGTLAEECIQHFIIQISRALEVLNKLTIVHRDLKPQNILLCYNPKILNPTYSEITVKLADFGFARILNNGIMTQTFCGSPMYMAPEILMGEMYDARADLYSIGVIFYQCLTGKPPFPAQNPMQLRNIYEKSLELKPNVPEWCSDVLEDLLVRIIKRNVANRMTFNDFYTHPFLTDPLKPSPSKRILENAPMGINQMVITPKAVRRTENAPVMVKNSPKPAAVRNIMSKSKVQKAANPFLEQKAMMPEEVDESFEDFTFLPMQPKRSVVAEKEDPPKNNTISTMPKDLPPLVPVNRAIYLKMREALEARRNGGKKPVEKDIAKKVMPIVDENPVFARRTTLPNPSAEEIQKLSIPHPRFVILGDGKRLQVVTVDEKEKQVENQQVIEEKPKINEQPDFSSLPIQNLFIEEKNSSSKIHESIYNDASMFPFASAPTATPSNLILPEEIQPLSLKIIPASLQPLIPETFHCDQHKQLLAKLQFVNEIVNELINLADQKSNPLAVAMKQRKLKTNSSHQRAEQLAVLVRALHMLSSAMLLAQEKMDLKELEPTKAVQQVLNQLNDKCHFCVMRSQQISKFGVPAQDPSLPLISAERVIYRHSIDLCEDAALDELFGNPHRCSKRYQTAYLLLHVLVEQANCDKDRDLLKRYRIAVVNRLRILERQGYVAYV</sequence>
<evidence type="ECO:0000256" key="4">
    <source>
        <dbReference type="ARBA" id="ARBA00022840"/>
    </source>
</evidence>
<dbReference type="PANTHER" id="PTHR24348:SF22">
    <property type="entry name" value="NON-SPECIFIC SERINE_THREONINE PROTEIN KINASE"/>
    <property type="match status" value="1"/>
</dbReference>
<evidence type="ECO:0000256" key="6">
    <source>
        <dbReference type="SAM" id="MobiDB-lite"/>
    </source>
</evidence>
<dbReference type="Proteomes" id="UP000829354">
    <property type="component" value="Chromosome V"/>
</dbReference>
<name>A0AAE9F9J7_CAEBR</name>
<evidence type="ECO:0000256" key="2">
    <source>
        <dbReference type="ARBA" id="ARBA00022741"/>
    </source>
</evidence>
<dbReference type="InterPro" id="IPR008271">
    <property type="entry name" value="Ser/Thr_kinase_AS"/>
</dbReference>
<dbReference type="GO" id="GO:0010506">
    <property type="term" value="P:regulation of autophagy"/>
    <property type="evidence" value="ECO:0007669"/>
    <property type="project" value="InterPro"/>
</dbReference>
<dbReference type="InterPro" id="IPR048941">
    <property type="entry name" value="ATG1-like_MIT2"/>
</dbReference>
<dbReference type="InterPro" id="IPR017441">
    <property type="entry name" value="Protein_kinase_ATP_BS"/>
</dbReference>
<dbReference type="SMART" id="SM00220">
    <property type="entry name" value="S_TKc"/>
    <property type="match status" value="1"/>
</dbReference>
<keyword evidence="9" id="KW-1185">Reference proteome</keyword>
<dbReference type="EMBL" id="CP092624">
    <property type="protein sequence ID" value="UMM38246.1"/>
    <property type="molecule type" value="Genomic_DNA"/>
</dbReference>
<gene>
    <name evidence="8" type="ORF">L5515_009745</name>
</gene>
<dbReference type="InterPro" id="IPR045269">
    <property type="entry name" value="Atg1-like"/>
</dbReference>
<dbReference type="GO" id="GO:0005524">
    <property type="term" value="F:ATP binding"/>
    <property type="evidence" value="ECO:0007669"/>
    <property type="project" value="UniProtKB-UniRule"/>
</dbReference>
<evidence type="ECO:0000256" key="1">
    <source>
        <dbReference type="ARBA" id="ARBA00022679"/>
    </source>
</evidence>
<dbReference type="InterPro" id="IPR011009">
    <property type="entry name" value="Kinase-like_dom_sf"/>
</dbReference>
<dbReference type="PANTHER" id="PTHR24348">
    <property type="entry name" value="SERINE/THREONINE-PROTEIN KINASE UNC-51-RELATED"/>
    <property type="match status" value="1"/>
</dbReference>
<evidence type="ECO:0000313" key="9">
    <source>
        <dbReference type="Proteomes" id="UP000829354"/>
    </source>
</evidence>
<dbReference type="Gene3D" id="1.10.510.10">
    <property type="entry name" value="Transferase(Phosphotransferase) domain 1"/>
    <property type="match status" value="1"/>
</dbReference>
<evidence type="ECO:0000256" key="3">
    <source>
        <dbReference type="ARBA" id="ARBA00022777"/>
    </source>
</evidence>
<dbReference type="FunFam" id="1.10.510.10:FF:001412">
    <property type="entry name" value="Serine/threonine-protein kinase atg1"/>
    <property type="match status" value="1"/>
</dbReference>
<dbReference type="Pfam" id="PF21127">
    <property type="entry name" value="ATG1-like_MIT2"/>
    <property type="match status" value="1"/>
</dbReference>
<keyword evidence="4 5" id="KW-0067">ATP-binding</keyword>
<dbReference type="PROSITE" id="PS50011">
    <property type="entry name" value="PROTEIN_KINASE_DOM"/>
    <property type="match status" value="1"/>
</dbReference>
<dbReference type="InterPro" id="IPR000719">
    <property type="entry name" value="Prot_kinase_dom"/>
</dbReference>
<feature type="binding site" evidence="5">
    <location>
        <position position="40"/>
    </location>
    <ligand>
        <name>ATP</name>
        <dbReference type="ChEBI" id="CHEBI:30616"/>
    </ligand>
</feature>
<dbReference type="PROSITE" id="PS00107">
    <property type="entry name" value="PROTEIN_KINASE_ATP"/>
    <property type="match status" value="1"/>
</dbReference>
<dbReference type="SUPFAM" id="SSF56112">
    <property type="entry name" value="Protein kinase-like (PK-like)"/>
    <property type="match status" value="1"/>
</dbReference>
<proteinExistence type="predicted"/>
<dbReference type="Pfam" id="PF00069">
    <property type="entry name" value="Pkinase"/>
    <property type="match status" value="1"/>
</dbReference>
<feature type="domain" description="Protein kinase" evidence="7">
    <location>
        <begin position="10"/>
        <end position="276"/>
    </location>
</feature>
<keyword evidence="1" id="KW-0808">Transferase</keyword>
<accession>A0AAE9F9J7</accession>
<feature type="region of interest" description="Disordered" evidence="6">
    <location>
        <begin position="370"/>
        <end position="390"/>
    </location>
</feature>
<keyword evidence="3" id="KW-0418">Kinase</keyword>
<keyword evidence="2 5" id="KW-0547">Nucleotide-binding</keyword>
<dbReference type="AlphaFoldDB" id="A0AAE9F9J7"/>
<dbReference type="PROSITE" id="PS00108">
    <property type="entry name" value="PROTEIN_KINASE_ST"/>
    <property type="match status" value="1"/>
</dbReference>
<evidence type="ECO:0000256" key="5">
    <source>
        <dbReference type="PROSITE-ProRule" id="PRU10141"/>
    </source>
</evidence>
<protein>
    <recommendedName>
        <fullName evidence="7">Protein kinase domain-containing protein</fullName>
    </recommendedName>
</protein>
<evidence type="ECO:0000259" key="7">
    <source>
        <dbReference type="PROSITE" id="PS50011"/>
    </source>
</evidence>
<evidence type="ECO:0000313" key="8">
    <source>
        <dbReference type="EMBL" id="UMM38246.1"/>
    </source>
</evidence>
<organism evidence="8 9">
    <name type="scientific">Caenorhabditis briggsae</name>
    <dbReference type="NCBI Taxonomy" id="6238"/>
    <lineage>
        <taxon>Eukaryota</taxon>
        <taxon>Metazoa</taxon>
        <taxon>Ecdysozoa</taxon>
        <taxon>Nematoda</taxon>
        <taxon>Chromadorea</taxon>
        <taxon>Rhabditida</taxon>
        <taxon>Rhabditina</taxon>
        <taxon>Rhabditomorpha</taxon>
        <taxon>Rhabditoidea</taxon>
        <taxon>Rhabditidae</taxon>
        <taxon>Peloderinae</taxon>
        <taxon>Caenorhabditis</taxon>
    </lineage>
</organism>
<dbReference type="GO" id="GO:0006914">
    <property type="term" value="P:autophagy"/>
    <property type="evidence" value="ECO:0007669"/>
    <property type="project" value="UniProtKB-ARBA"/>
</dbReference>
<reference evidence="8 9" key="1">
    <citation type="submission" date="2022-04" db="EMBL/GenBank/DDBJ databases">
        <title>Chromosome-level reference genomes for two strains of Caenorhabditis briggsae: an improved platform for comparative genomics.</title>
        <authorList>
            <person name="Stevens L."/>
            <person name="Andersen E."/>
        </authorList>
    </citation>
    <scope>NUCLEOTIDE SEQUENCE [LARGE SCALE GENOMIC DNA]</scope>
    <source>
        <strain evidence="8">VX34</strain>
        <tissue evidence="8">Whole-organism</tissue>
    </source>
</reference>